<dbReference type="InterPro" id="IPR028944">
    <property type="entry name" value="PRTase_ComF-like"/>
</dbReference>
<reference evidence="1 2" key="1">
    <citation type="journal article" date="2015" name="Nature">
        <title>rRNA introns, odd ribosomes, and small enigmatic genomes across a large radiation of phyla.</title>
        <authorList>
            <person name="Brown C.T."/>
            <person name="Hug L.A."/>
            <person name="Thomas B.C."/>
            <person name="Sharon I."/>
            <person name="Castelle C.J."/>
            <person name="Singh A."/>
            <person name="Wilkins M.J."/>
            <person name="Williams K.H."/>
            <person name="Banfield J.F."/>
        </authorList>
    </citation>
    <scope>NUCLEOTIDE SEQUENCE [LARGE SCALE GENOMIC DNA]</scope>
</reference>
<dbReference type="Pfam" id="PF15610">
    <property type="entry name" value="PRTase_3"/>
    <property type="match status" value="1"/>
</dbReference>
<gene>
    <name evidence="1" type="ORF">UW44_C0004G0039</name>
</gene>
<protein>
    <submittedName>
        <fullName evidence="1">Uncharacterized protein</fullName>
    </submittedName>
</protein>
<dbReference type="EMBL" id="LCIH01000004">
    <property type="protein sequence ID" value="KKT52134.1"/>
    <property type="molecule type" value="Genomic_DNA"/>
</dbReference>
<evidence type="ECO:0000313" key="1">
    <source>
        <dbReference type="EMBL" id="KKT52134.1"/>
    </source>
</evidence>
<dbReference type="Proteomes" id="UP000034006">
    <property type="component" value="Unassembled WGS sequence"/>
</dbReference>
<sequence>MESRENKKIKSFAVTTISSIEDVHPNDAKNYSRMKYGDPIATRRSAIQVASHLFRQPEITKYIHANKTIIITSSAFGYVPTASYAVTREVTKLLNSSGVKTDRIKFIRSGDFSTNHYGTLSANDRAEKMANRNIYLSETDQKKIKDGFVLVIDDIAITGSHERKLHDILLKTEARDWAFLYLYKMDEHLGSKIPETEEWLNRAEIKHVLDLIPFFKKFNEYDLKLRLNSRVLKFILTTQPEGIYDVNRDVAVKHLREFVDLLDDEILAGIYKFAMSPDGYHTDPKFSEGLNILREAILERRGLNRLFNKIIISLGDPLKPDVNIQLPT</sequence>
<organism evidence="1 2">
    <name type="scientific">Candidatus Collierbacteria bacterium GW2011_GWB2_44_22</name>
    <dbReference type="NCBI Taxonomy" id="1618387"/>
    <lineage>
        <taxon>Bacteria</taxon>
        <taxon>Candidatus Collieribacteriota</taxon>
    </lineage>
</organism>
<proteinExistence type="predicted"/>
<evidence type="ECO:0000313" key="2">
    <source>
        <dbReference type="Proteomes" id="UP000034006"/>
    </source>
</evidence>
<accession>A0A0G1KW62</accession>
<dbReference type="AlphaFoldDB" id="A0A0G1KW62"/>
<dbReference type="STRING" id="1618387.UW44_C0004G0039"/>
<name>A0A0G1KW62_9BACT</name>
<comment type="caution">
    <text evidence="1">The sequence shown here is derived from an EMBL/GenBank/DDBJ whole genome shotgun (WGS) entry which is preliminary data.</text>
</comment>